<reference evidence="2" key="1">
    <citation type="submission" date="2021-04" db="EMBL/GenBank/DDBJ databases">
        <title>Sequencing of actinobacteria type strains.</title>
        <authorList>
            <person name="Nguyen G.-S."/>
            <person name="Wentzel A."/>
        </authorList>
    </citation>
    <scope>NUCLEOTIDE SEQUENCE</scope>
    <source>
        <strain evidence="2">DSM 42095</strain>
    </source>
</reference>
<dbReference type="SUPFAM" id="SSF52467">
    <property type="entry name" value="DHS-like NAD/FAD-binding domain"/>
    <property type="match status" value="1"/>
</dbReference>
<sequence>ELAALLERTGAGLLTSNSGRGSVPEDDPRVIGNFATTPAARALLADADVLLSIGTHFRSNETADYGLRLPEAHIQTDIDAAALG</sequence>
<dbReference type="Pfam" id="PF00205">
    <property type="entry name" value="TPP_enzyme_M"/>
    <property type="match status" value="1"/>
</dbReference>
<dbReference type="AlphaFoldDB" id="A0A8T4J625"/>
<dbReference type="Proteomes" id="UP000675554">
    <property type="component" value="Unassembled WGS sequence"/>
</dbReference>
<name>A0A8T4J625_9ACTN</name>
<organism evidence="2 3">
    <name type="scientific">Streptomyces daliensis</name>
    <dbReference type="NCBI Taxonomy" id="299421"/>
    <lineage>
        <taxon>Bacteria</taxon>
        <taxon>Bacillati</taxon>
        <taxon>Actinomycetota</taxon>
        <taxon>Actinomycetes</taxon>
        <taxon>Kitasatosporales</taxon>
        <taxon>Streptomycetaceae</taxon>
        <taxon>Streptomyces</taxon>
    </lineage>
</organism>
<dbReference type="GO" id="GO:0000287">
    <property type="term" value="F:magnesium ion binding"/>
    <property type="evidence" value="ECO:0007669"/>
    <property type="project" value="InterPro"/>
</dbReference>
<feature type="non-terminal residue" evidence="2">
    <location>
        <position position="84"/>
    </location>
</feature>
<evidence type="ECO:0000313" key="2">
    <source>
        <dbReference type="EMBL" id="MBR7678682.1"/>
    </source>
</evidence>
<dbReference type="Gene3D" id="3.40.50.1220">
    <property type="entry name" value="TPP-binding domain"/>
    <property type="match status" value="1"/>
</dbReference>
<dbReference type="GO" id="GO:0030976">
    <property type="term" value="F:thiamine pyrophosphate binding"/>
    <property type="evidence" value="ECO:0007669"/>
    <property type="project" value="InterPro"/>
</dbReference>
<feature type="domain" description="Thiamine pyrophosphate enzyme central" evidence="1">
    <location>
        <begin position="1"/>
        <end position="84"/>
    </location>
</feature>
<feature type="non-terminal residue" evidence="2">
    <location>
        <position position="1"/>
    </location>
</feature>
<protein>
    <submittedName>
        <fullName evidence="2">Thiamine pyrophosphate-binding protein</fullName>
    </submittedName>
</protein>
<evidence type="ECO:0000259" key="1">
    <source>
        <dbReference type="Pfam" id="PF00205"/>
    </source>
</evidence>
<proteinExistence type="predicted"/>
<dbReference type="InterPro" id="IPR012000">
    <property type="entry name" value="Thiamin_PyroP_enz_cen_dom"/>
</dbReference>
<accession>A0A8T4J625</accession>
<gene>
    <name evidence="2" type="ORF">KDA82_38175</name>
</gene>
<comment type="caution">
    <text evidence="2">The sequence shown here is derived from an EMBL/GenBank/DDBJ whole genome shotgun (WGS) entry which is preliminary data.</text>
</comment>
<dbReference type="InterPro" id="IPR029035">
    <property type="entry name" value="DHS-like_NAD/FAD-binding_dom"/>
</dbReference>
<evidence type="ECO:0000313" key="3">
    <source>
        <dbReference type="Proteomes" id="UP000675554"/>
    </source>
</evidence>
<keyword evidence="3" id="KW-1185">Reference proteome</keyword>
<dbReference type="EMBL" id="JAGSMN010001720">
    <property type="protein sequence ID" value="MBR7678682.1"/>
    <property type="molecule type" value="Genomic_DNA"/>
</dbReference>